<evidence type="ECO:0000256" key="1">
    <source>
        <dbReference type="SAM" id="Coils"/>
    </source>
</evidence>
<evidence type="ECO:0000313" key="3">
    <source>
        <dbReference type="EMBL" id="MFB5945503.1"/>
    </source>
</evidence>
<feature type="coiled-coil region" evidence="1">
    <location>
        <begin position="47"/>
        <end position="180"/>
    </location>
</feature>
<sequence>MEIKNGKLILDDEKAQDEKPKNSSKIYFFILAIVALLATNAYYAIRYKNLGKQVEVLNSEKSQLEIEIDRIEAELNRVTGENLELAAEFQEEHDSARALIAELRSQLDADPNISQDDLLKTQQEIRRLRSLVEQYSTDLESLKDENRELSAERDNLQNSISSITERVGELEAENSGLEEMVKSASVLKVSSMNITPQRANDNEQSDAETRARRTDKFRIHFTIANNPLAATGTHTIYYRITEPSGNLLTDGSIFEVNNEEIQYTEAGIIDFQNDGKQHSIEWEPQDYKFQKGTYTVILYTTESILGRAAIVLK</sequence>
<comment type="caution">
    <text evidence="3">The sequence shown here is derived from an EMBL/GenBank/DDBJ whole genome shotgun (WGS) entry which is preliminary data.</text>
</comment>
<dbReference type="Proteomes" id="UP001580928">
    <property type="component" value="Unassembled WGS sequence"/>
</dbReference>
<dbReference type="Gene3D" id="1.20.58.60">
    <property type="match status" value="1"/>
</dbReference>
<evidence type="ECO:0000256" key="2">
    <source>
        <dbReference type="SAM" id="Phobius"/>
    </source>
</evidence>
<name>A0ABV5CDU3_9SPHI</name>
<keyword evidence="2" id="KW-0472">Membrane</keyword>
<dbReference type="RefSeq" id="WP_375557040.1">
    <property type="nucleotide sequence ID" value="NZ_JBBVGT010000002.1"/>
</dbReference>
<keyword evidence="2" id="KW-0812">Transmembrane</keyword>
<accession>A0ABV5CDU3</accession>
<protein>
    <recommendedName>
        <fullName evidence="5">Chromosome segregation protein SMC</fullName>
    </recommendedName>
</protein>
<organism evidence="3 4">
    <name type="scientific">Albibacterium profundi</name>
    <dbReference type="NCBI Taxonomy" id="3134906"/>
    <lineage>
        <taxon>Bacteria</taxon>
        <taxon>Pseudomonadati</taxon>
        <taxon>Bacteroidota</taxon>
        <taxon>Sphingobacteriia</taxon>
        <taxon>Sphingobacteriales</taxon>
        <taxon>Sphingobacteriaceae</taxon>
        <taxon>Albibacterium</taxon>
    </lineage>
</organism>
<keyword evidence="4" id="KW-1185">Reference proteome</keyword>
<evidence type="ECO:0008006" key="5">
    <source>
        <dbReference type="Google" id="ProtNLM"/>
    </source>
</evidence>
<gene>
    <name evidence="3" type="ORF">WKR92_06640</name>
</gene>
<proteinExistence type="predicted"/>
<keyword evidence="1" id="KW-0175">Coiled coil</keyword>
<evidence type="ECO:0000313" key="4">
    <source>
        <dbReference type="Proteomes" id="UP001580928"/>
    </source>
</evidence>
<feature type="transmembrane region" description="Helical" evidence="2">
    <location>
        <begin position="26"/>
        <end position="45"/>
    </location>
</feature>
<keyword evidence="2" id="KW-1133">Transmembrane helix</keyword>
<dbReference type="EMBL" id="JBBVGT010000002">
    <property type="protein sequence ID" value="MFB5945503.1"/>
    <property type="molecule type" value="Genomic_DNA"/>
</dbReference>
<reference evidence="3 4" key="1">
    <citation type="submission" date="2024-04" db="EMBL/GenBank/DDBJ databases">
        <title>Albibacterium profundi sp. nov., isolated from sediment of the Challenger Deep of Mariana Trench.</title>
        <authorList>
            <person name="Wang Y."/>
        </authorList>
    </citation>
    <scope>NUCLEOTIDE SEQUENCE [LARGE SCALE GENOMIC DNA]</scope>
    <source>
        <strain evidence="3 4">RHL897</strain>
    </source>
</reference>